<comment type="caution">
    <text evidence="2">The sequence shown here is derived from an EMBL/GenBank/DDBJ whole genome shotgun (WGS) entry which is preliminary data.</text>
</comment>
<proteinExistence type="predicted"/>
<gene>
    <name evidence="2" type="ORF">CK203_080418</name>
</gene>
<organism evidence="2 3">
    <name type="scientific">Vitis vinifera</name>
    <name type="common">Grape</name>
    <dbReference type="NCBI Taxonomy" id="29760"/>
    <lineage>
        <taxon>Eukaryota</taxon>
        <taxon>Viridiplantae</taxon>
        <taxon>Streptophyta</taxon>
        <taxon>Embryophyta</taxon>
        <taxon>Tracheophyta</taxon>
        <taxon>Spermatophyta</taxon>
        <taxon>Magnoliopsida</taxon>
        <taxon>eudicotyledons</taxon>
        <taxon>Gunneridae</taxon>
        <taxon>Pentapetalae</taxon>
        <taxon>rosids</taxon>
        <taxon>Vitales</taxon>
        <taxon>Vitaceae</taxon>
        <taxon>Viteae</taxon>
        <taxon>Vitis</taxon>
    </lineage>
</organism>
<accession>A0A438F247</accession>
<evidence type="ECO:0000256" key="1">
    <source>
        <dbReference type="SAM" id="MobiDB-lite"/>
    </source>
</evidence>
<feature type="region of interest" description="Disordered" evidence="1">
    <location>
        <begin position="53"/>
        <end position="74"/>
    </location>
</feature>
<evidence type="ECO:0000313" key="3">
    <source>
        <dbReference type="Proteomes" id="UP000288805"/>
    </source>
</evidence>
<name>A0A438F247_VITVI</name>
<dbReference type="EMBL" id="QGNW01001134">
    <property type="protein sequence ID" value="RVW54041.1"/>
    <property type="molecule type" value="Genomic_DNA"/>
</dbReference>
<reference evidence="2 3" key="1">
    <citation type="journal article" date="2018" name="PLoS Genet.">
        <title>Population sequencing reveals clonal diversity and ancestral inbreeding in the grapevine cultivar Chardonnay.</title>
        <authorList>
            <person name="Roach M.J."/>
            <person name="Johnson D.L."/>
            <person name="Bohlmann J."/>
            <person name="van Vuuren H.J."/>
            <person name="Jones S.J."/>
            <person name="Pretorius I.S."/>
            <person name="Schmidt S.A."/>
            <person name="Borneman A.R."/>
        </authorList>
    </citation>
    <scope>NUCLEOTIDE SEQUENCE [LARGE SCALE GENOMIC DNA]</scope>
    <source>
        <strain evidence="3">cv. Chardonnay</strain>
        <tissue evidence="2">Leaf</tissue>
    </source>
</reference>
<evidence type="ECO:0000313" key="2">
    <source>
        <dbReference type="EMBL" id="RVW54041.1"/>
    </source>
</evidence>
<sequence>MEMALASWNLTSLAFKGLLSASHDQRLFSAAQPTPNLILPRHCLSRSVLAFSRRRKSNSPVQSSKKNKEKKDQVKCWRELSGGRHCNTSKLGYFPGGGLSARLLHPHKMELPSETPIFNHRRTKCCLGNGFVSALSS</sequence>
<dbReference type="Proteomes" id="UP000288805">
    <property type="component" value="Unassembled WGS sequence"/>
</dbReference>
<dbReference type="AlphaFoldDB" id="A0A438F247"/>
<protein>
    <submittedName>
        <fullName evidence="2">Uncharacterized protein</fullName>
    </submittedName>
</protein>